<accession>A0A6M0P1R7</accession>
<proteinExistence type="predicted"/>
<name>A0A6M0P1R7_9BACI</name>
<dbReference type="Gene3D" id="3.10.450.150">
    <property type="entry name" value="enterococcus faecalis protein"/>
    <property type="match status" value="1"/>
</dbReference>
<dbReference type="AlphaFoldDB" id="A0A6M0P1R7"/>
<keyword evidence="2" id="KW-1185">Reference proteome</keyword>
<protein>
    <submittedName>
        <fullName evidence="1">DUF960 domain-containing protein</fullName>
    </submittedName>
</protein>
<evidence type="ECO:0000313" key="1">
    <source>
        <dbReference type="EMBL" id="NEY18574.1"/>
    </source>
</evidence>
<comment type="caution">
    <text evidence="1">The sequence shown here is derived from an EMBL/GenBank/DDBJ whole genome shotgun (WGS) entry which is preliminary data.</text>
</comment>
<gene>
    <name evidence="1" type="ORF">G4D61_01140</name>
</gene>
<dbReference type="RefSeq" id="WP_163173033.1">
    <property type="nucleotide sequence ID" value="NZ_JAAIWK010000001.1"/>
</dbReference>
<dbReference type="EMBL" id="JAAIWK010000001">
    <property type="protein sequence ID" value="NEY18574.1"/>
    <property type="molecule type" value="Genomic_DNA"/>
</dbReference>
<evidence type="ECO:0000313" key="2">
    <source>
        <dbReference type="Proteomes" id="UP000476934"/>
    </source>
</evidence>
<organism evidence="1 2">
    <name type="scientific">Heyndrickxia ginsengihumi</name>
    <dbReference type="NCBI Taxonomy" id="363870"/>
    <lineage>
        <taxon>Bacteria</taxon>
        <taxon>Bacillati</taxon>
        <taxon>Bacillota</taxon>
        <taxon>Bacilli</taxon>
        <taxon>Bacillales</taxon>
        <taxon>Bacillaceae</taxon>
        <taxon>Heyndrickxia</taxon>
    </lineage>
</organism>
<dbReference type="Proteomes" id="UP000476934">
    <property type="component" value="Unassembled WGS sequence"/>
</dbReference>
<dbReference type="InterPro" id="IPR009303">
    <property type="entry name" value="DUF960"/>
</dbReference>
<dbReference type="Pfam" id="PF06124">
    <property type="entry name" value="DUF960"/>
    <property type="match status" value="1"/>
</dbReference>
<reference evidence="1 2" key="1">
    <citation type="submission" date="2020-03" db="EMBL/GenBank/DDBJ databases">
        <title>Bacillus aquiflavi sp. nov., isolated from yellow water of strong flavor Chinese baijiu in Yibin region of China.</title>
        <authorList>
            <person name="Xie J."/>
        </authorList>
    </citation>
    <scope>NUCLEOTIDE SEQUENCE [LARGE SCALE GENOMIC DNA]</scope>
    <source>
        <strain evidence="1 2">Gsoil 114</strain>
    </source>
</reference>
<sequence length="102" mass="11890">MAKQGKPRYVTRAINVELNIEIQVLLWELLDSIAIKRKDTMDYLQLFEIKSDGNNVKIINQQEQPAIKQEIIIEQGVLSIKDITVWIIDESDKQIMLFPSDY</sequence>